<keyword evidence="4" id="KW-1185">Reference proteome</keyword>
<dbReference type="EMBL" id="MCGR01000043">
    <property type="protein sequence ID" value="ORY74075.1"/>
    <property type="molecule type" value="Genomic_DNA"/>
</dbReference>
<dbReference type="InterPro" id="IPR050478">
    <property type="entry name" value="Ethylene_sulfur-biosynth"/>
</dbReference>
<gene>
    <name evidence="3" type="ORF">BCR35DRAFT_353964</name>
</gene>
<sequence length="439" mass="48857">MPQLSRRTEALIEKGNQSALGNALFKTFASQYSEDNPTGVVNAGLAENALLQPWLKAFFERSVDLKTTDFTYGQSLVGSHRLFAALASFYSSHIHPIIPVEASHIACGNGLSGVLDHLASVLCDDGEAIILPTPFYNGFEEDMGDRSGVHLVDVEIQKGEHGELAEVERLEKEMERREEEGGPKVRAVLITNPHNPLGFCYKRETLLAYCRFAEKWDVWLLADEIYATSIYKSDAVNPQPFTSILSIDVQKEASCDPARVIQLYGASKDFGSNGLRIGVVVCQHNPSIHRGLSTTAWTMKISSAADAMWSSLLASPSLPDYIELNQAALAEAYRFTTSWLRARSLPYRPAYAGHFVLVDLRQYLGPLENDLKDQQLKKEVELLEELVEEGVFLGPGFSYFCAEAGFFRLTFSIRREDLEVGLGRLEAVLERRSKKVQKA</sequence>
<organism evidence="3 4">
    <name type="scientific">Leucosporidium creatinivorum</name>
    <dbReference type="NCBI Taxonomy" id="106004"/>
    <lineage>
        <taxon>Eukaryota</taxon>
        <taxon>Fungi</taxon>
        <taxon>Dikarya</taxon>
        <taxon>Basidiomycota</taxon>
        <taxon>Pucciniomycotina</taxon>
        <taxon>Microbotryomycetes</taxon>
        <taxon>Leucosporidiales</taxon>
        <taxon>Leucosporidium</taxon>
    </lineage>
</organism>
<evidence type="ECO:0000259" key="2">
    <source>
        <dbReference type="Pfam" id="PF00155"/>
    </source>
</evidence>
<dbReference type="InterPro" id="IPR004839">
    <property type="entry name" value="Aminotransferase_I/II_large"/>
</dbReference>
<dbReference type="InterPro" id="IPR015421">
    <property type="entry name" value="PyrdxlP-dep_Trfase_major"/>
</dbReference>
<dbReference type="InterPro" id="IPR015424">
    <property type="entry name" value="PyrdxlP-dep_Trfase"/>
</dbReference>
<dbReference type="Pfam" id="PF00155">
    <property type="entry name" value="Aminotran_1_2"/>
    <property type="match status" value="1"/>
</dbReference>
<dbReference type="Gene3D" id="3.90.1150.10">
    <property type="entry name" value="Aspartate Aminotransferase, domain 1"/>
    <property type="match status" value="1"/>
</dbReference>
<dbReference type="SUPFAM" id="SSF53383">
    <property type="entry name" value="PLP-dependent transferases"/>
    <property type="match status" value="1"/>
</dbReference>
<evidence type="ECO:0000256" key="1">
    <source>
        <dbReference type="ARBA" id="ARBA00022898"/>
    </source>
</evidence>
<reference evidence="3 4" key="1">
    <citation type="submission" date="2016-07" db="EMBL/GenBank/DDBJ databases">
        <title>Pervasive Adenine N6-methylation of Active Genes in Fungi.</title>
        <authorList>
            <consortium name="DOE Joint Genome Institute"/>
            <person name="Mondo S.J."/>
            <person name="Dannebaum R.O."/>
            <person name="Kuo R.C."/>
            <person name="Labutti K."/>
            <person name="Haridas S."/>
            <person name="Kuo A."/>
            <person name="Salamov A."/>
            <person name="Ahrendt S.R."/>
            <person name="Lipzen A."/>
            <person name="Sullivan W."/>
            <person name="Andreopoulos W.B."/>
            <person name="Clum A."/>
            <person name="Lindquist E."/>
            <person name="Daum C."/>
            <person name="Ramamoorthy G.K."/>
            <person name="Gryganskyi A."/>
            <person name="Culley D."/>
            <person name="Magnuson J.K."/>
            <person name="James T.Y."/>
            <person name="O'Malley M.A."/>
            <person name="Stajich J.E."/>
            <person name="Spatafora J.W."/>
            <person name="Visel A."/>
            <person name="Grigoriev I.V."/>
        </authorList>
    </citation>
    <scope>NUCLEOTIDE SEQUENCE [LARGE SCALE GENOMIC DNA]</scope>
    <source>
        <strain evidence="3 4">62-1032</strain>
    </source>
</reference>
<evidence type="ECO:0000313" key="3">
    <source>
        <dbReference type="EMBL" id="ORY74075.1"/>
    </source>
</evidence>
<dbReference type="CDD" id="cd00609">
    <property type="entry name" value="AAT_like"/>
    <property type="match status" value="1"/>
</dbReference>
<dbReference type="Gene3D" id="3.40.640.10">
    <property type="entry name" value="Type I PLP-dependent aspartate aminotransferase-like (Major domain)"/>
    <property type="match status" value="1"/>
</dbReference>
<comment type="caution">
    <text evidence="3">The sequence shown here is derived from an EMBL/GenBank/DDBJ whole genome shotgun (WGS) entry which is preliminary data.</text>
</comment>
<dbReference type="GO" id="GO:0006520">
    <property type="term" value="P:amino acid metabolic process"/>
    <property type="evidence" value="ECO:0007669"/>
    <property type="project" value="TreeGrafter"/>
</dbReference>
<dbReference type="GO" id="GO:0008483">
    <property type="term" value="F:transaminase activity"/>
    <property type="evidence" value="ECO:0007669"/>
    <property type="project" value="TreeGrafter"/>
</dbReference>
<dbReference type="GO" id="GO:0030170">
    <property type="term" value="F:pyridoxal phosphate binding"/>
    <property type="evidence" value="ECO:0007669"/>
    <property type="project" value="InterPro"/>
</dbReference>
<dbReference type="Proteomes" id="UP000193467">
    <property type="component" value="Unassembled WGS sequence"/>
</dbReference>
<dbReference type="InParanoid" id="A0A1Y2ETA7"/>
<dbReference type="PANTHER" id="PTHR43795">
    <property type="entry name" value="BIFUNCTIONAL ASPARTATE AMINOTRANSFERASE AND GLUTAMATE/ASPARTATE-PREPHENATE AMINOTRANSFERASE-RELATED"/>
    <property type="match status" value="1"/>
</dbReference>
<keyword evidence="3" id="KW-0808">Transferase</keyword>
<dbReference type="AlphaFoldDB" id="A0A1Y2ETA7"/>
<dbReference type="PRINTS" id="PR00753">
    <property type="entry name" value="ACCSYNTHASE"/>
</dbReference>
<dbReference type="PANTHER" id="PTHR43795:SF39">
    <property type="entry name" value="AMINOTRANSFERASE CLASS I_CLASSII DOMAIN-CONTAINING PROTEIN"/>
    <property type="match status" value="1"/>
</dbReference>
<dbReference type="OrthoDB" id="7042322at2759"/>
<name>A0A1Y2ETA7_9BASI</name>
<protein>
    <submittedName>
        <fullName evidence="3">Pyridoxal phosphate-dependent transferase</fullName>
    </submittedName>
</protein>
<evidence type="ECO:0000313" key="4">
    <source>
        <dbReference type="Proteomes" id="UP000193467"/>
    </source>
</evidence>
<dbReference type="InterPro" id="IPR015422">
    <property type="entry name" value="PyrdxlP-dep_Trfase_small"/>
</dbReference>
<accession>A0A1Y2ETA7</accession>
<feature type="domain" description="Aminotransferase class I/classII large" evidence="2">
    <location>
        <begin position="45"/>
        <end position="425"/>
    </location>
</feature>
<proteinExistence type="predicted"/>
<dbReference type="STRING" id="106004.A0A1Y2ETA7"/>
<keyword evidence="1" id="KW-0663">Pyridoxal phosphate</keyword>